<dbReference type="Proteomes" id="UP001520654">
    <property type="component" value="Unassembled WGS sequence"/>
</dbReference>
<dbReference type="RefSeq" id="WP_229337707.1">
    <property type="nucleotide sequence ID" value="NZ_JAINUL010000001.1"/>
</dbReference>
<gene>
    <name evidence="2" type="ORF">K7B10_19785</name>
</gene>
<name>A0ABS8E7J1_9ACTN</name>
<accession>A0ABS8E7J1</accession>
<protein>
    <submittedName>
        <fullName evidence="2">Uncharacterized protein</fullName>
    </submittedName>
</protein>
<evidence type="ECO:0000313" key="2">
    <source>
        <dbReference type="EMBL" id="MCC0096991.1"/>
    </source>
</evidence>
<feature type="region of interest" description="Disordered" evidence="1">
    <location>
        <begin position="1"/>
        <end position="67"/>
    </location>
</feature>
<dbReference type="EMBL" id="JAINUL010000001">
    <property type="protein sequence ID" value="MCC0096991.1"/>
    <property type="molecule type" value="Genomic_DNA"/>
</dbReference>
<proteinExistence type="predicted"/>
<keyword evidence="3" id="KW-1185">Reference proteome</keyword>
<organism evidence="2 3">
    <name type="scientific">Streptomyces flavotricini</name>
    <dbReference type="NCBI Taxonomy" id="66888"/>
    <lineage>
        <taxon>Bacteria</taxon>
        <taxon>Bacillati</taxon>
        <taxon>Actinomycetota</taxon>
        <taxon>Actinomycetes</taxon>
        <taxon>Kitasatosporales</taxon>
        <taxon>Streptomycetaceae</taxon>
        <taxon>Streptomyces</taxon>
    </lineage>
</organism>
<evidence type="ECO:0000256" key="1">
    <source>
        <dbReference type="SAM" id="MobiDB-lite"/>
    </source>
</evidence>
<reference evidence="2 3" key="1">
    <citation type="submission" date="2021-08" db="EMBL/GenBank/DDBJ databases">
        <title>Genomic Architecture of Streptomyces flavotricini NGL1 and Streptomyces erythrochromogenes HMS4 With Differential Plant Beneficial attributes and laccase production capabilities.</title>
        <authorList>
            <person name="Salwan R."/>
            <person name="Kaur R."/>
            <person name="Sharma V."/>
        </authorList>
    </citation>
    <scope>NUCLEOTIDE SEQUENCE [LARGE SCALE GENOMIC DNA]</scope>
    <source>
        <strain evidence="2 3">NGL1</strain>
    </source>
</reference>
<comment type="caution">
    <text evidence="2">The sequence shown here is derived from an EMBL/GenBank/DDBJ whole genome shotgun (WGS) entry which is preliminary data.</text>
</comment>
<sequence>MDGTQDKRQDPSKGHGAQEHHRRPGDPAQPQPGKQSREKGRKSGREETSRRREDDLLREEDLHDEGL</sequence>
<evidence type="ECO:0000313" key="3">
    <source>
        <dbReference type="Proteomes" id="UP001520654"/>
    </source>
</evidence>
<feature type="compositionally biased region" description="Basic and acidic residues" evidence="1">
    <location>
        <begin position="1"/>
        <end position="19"/>
    </location>
</feature>
<feature type="compositionally biased region" description="Basic and acidic residues" evidence="1">
    <location>
        <begin position="35"/>
        <end position="67"/>
    </location>
</feature>